<evidence type="ECO:0000313" key="9">
    <source>
        <dbReference type="Proteomes" id="UP000237968"/>
    </source>
</evidence>
<feature type="binding site" evidence="5">
    <location>
        <position position="50"/>
    </location>
    <ligand>
        <name>spermidine</name>
        <dbReference type="ChEBI" id="CHEBI:57834"/>
    </ligand>
</feature>
<keyword evidence="3 5" id="KW-0745">Spermidine biosynthesis</keyword>
<evidence type="ECO:0000313" key="8">
    <source>
        <dbReference type="EMBL" id="PRQ04611.1"/>
    </source>
</evidence>
<dbReference type="SUPFAM" id="SSF53335">
    <property type="entry name" value="S-adenosyl-L-methionine-dependent methyltransferases"/>
    <property type="match status" value="1"/>
</dbReference>
<evidence type="ECO:0000256" key="3">
    <source>
        <dbReference type="ARBA" id="ARBA00023066"/>
    </source>
</evidence>
<evidence type="ECO:0000256" key="5">
    <source>
        <dbReference type="HAMAP-Rule" id="MF_00198"/>
    </source>
</evidence>
<keyword evidence="9" id="KW-1185">Reference proteome</keyword>
<feature type="binding site" evidence="5">
    <location>
        <position position="74"/>
    </location>
    <ligand>
        <name>spermidine</name>
        <dbReference type="ChEBI" id="CHEBI:57834"/>
    </ligand>
</feature>
<feature type="binding site" evidence="5">
    <location>
        <begin position="128"/>
        <end position="129"/>
    </location>
    <ligand>
        <name>S-methyl-5'-thioadenosine</name>
        <dbReference type="ChEBI" id="CHEBI:17509"/>
    </ligand>
</feature>
<organism evidence="8 9">
    <name type="scientific">Enhygromyxa salina</name>
    <dbReference type="NCBI Taxonomy" id="215803"/>
    <lineage>
        <taxon>Bacteria</taxon>
        <taxon>Pseudomonadati</taxon>
        <taxon>Myxococcota</taxon>
        <taxon>Polyangia</taxon>
        <taxon>Nannocystales</taxon>
        <taxon>Nannocystaceae</taxon>
        <taxon>Enhygromyxa</taxon>
    </lineage>
</organism>
<sequence>MTAADSTERVLYRARSDFQDIVLAQEADGHINLTLDQVWQFRSQDEHVFHEVLADTPILMAADPARVLILGGGDGLALRNVLRYEEVREVTLCELDPLVIEMAQTVPALVELSEASLADPRVRLIIGDALEFIETRGPTYDVVICDFPAETRPELSRLFGPAFFRTLAGLTHAQTVVAVQVSQDPAGFWRICDSVEASFPWIHPMLAKLDVDGEDDDWADFVIASQAPKVAQREPAKGLRFLTRERVARLRIKNRSGDRFETLEYGLEPDFG</sequence>
<dbReference type="EC" id="2.5.1.16" evidence="5"/>
<comment type="subunit">
    <text evidence="5">Homodimer or homotetramer.</text>
</comment>
<feature type="active site" description="Proton acceptor" evidence="5 6">
    <location>
        <position position="146"/>
    </location>
</feature>
<evidence type="ECO:0000256" key="4">
    <source>
        <dbReference type="ARBA" id="ARBA00023115"/>
    </source>
</evidence>
<comment type="similarity">
    <text evidence="1 5">Belongs to the spermidine/spermine synthase family.</text>
</comment>
<reference evidence="8 9" key="1">
    <citation type="submission" date="2018-03" db="EMBL/GenBank/DDBJ databases">
        <title>Draft Genome Sequences of the Obligatory Marine Myxobacteria Enhygromyxa salina SWB005.</title>
        <authorList>
            <person name="Poehlein A."/>
            <person name="Moghaddam J.A."/>
            <person name="Harms H."/>
            <person name="Alanjari M."/>
            <person name="Koenig G.M."/>
            <person name="Daniel R."/>
            <person name="Schaeberle T.F."/>
        </authorList>
    </citation>
    <scope>NUCLEOTIDE SEQUENCE [LARGE SCALE GENOMIC DNA]</scope>
    <source>
        <strain evidence="8 9">SWB005</strain>
    </source>
</reference>
<dbReference type="Pfam" id="PF01564">
    <property type="entry name" value="Spermine_synth"/>
    <property type="match status" value="1"/>
</dbReference>
<comment type="caution">
    <text evidence="5">Lacks conserved residue(s) required for the propagation of feature annotation.</text>
</comment>
<evidence type="ECO:0000256" key="6">
    <source>
        <dbReference type="PROSITE-ProRule" id="PRU00354"/>
    </source>
</evidence>
<dbReference type="InterPro" id="IPR029063">
    <property type="entry name" value="SAM-dependent_MTases_sf"/>
</dbReference>
<dbReference type="Proteomes" id="UP000237968">
    <property type="component" value="Unassembled WGS sequence"/>
</dbReference>
<dbReference type="AlphaFoldDB" id="A0A2S9YHT0"/>
<dbReference type="RefSeq" id="WP_181197311.1">
    <property type="nucleotide sequence ID" value="NZ_PVNK01000033.1"/>
</dbReference>
<dbReference type="GO" id="GO:0004766">
    <property type="term" value="F:spermidine synthase activity"/>
    <property type="evidence" value="ECO:0007669"/>
    <property type="project" value="UniProtKB-UniRule"/>
</dbReference>
<feature type="binding site" evidence="5">
    <location>
        <position position="19"/>
    </location>
    <ligand>
        <name>S-methyl-5'-thioadenosine</name>
        <dbReference type="ChEBI" id="CHEBI:17509"/>
    </ligand>
</feature>
<keyword evidence="2 5" id="KW-0808">Transferase</keyword>
<dbReference type="InterPro" id="IPR030374">
    <property type="entry name" value="PABS"/>
</dbReference>
<dbReference type="PROSITE" id="PS51006">
    <property type="entry name" value="PABS_2"/>
    <property type="match status" value="1"/>
</dbReference>
<dbReference type="Gene3D" id="3.40.50.150">
    <property type="entry name" value="Vaccinia Virus protein VP39"/>
    <property type="match status" value="1"/>
</dbReference>
<keyword evidence="4 5" id="KW-0620">Polyamine biosynthesis</keyword>
<feature type="domain" description="PABS" evidence="7">
    <location>
        <begin position="1"/>
        <end position="226"/>
    </location>
</feature>
<evidence type="ECO:0000256" key="2">
    <source>
        <dbReference type="ARBA" id="ARBA00022679"/>
    </source>
</evidence>
<dbReference type="UniPathway" id="UPA00248">
    <property type="reaction ID" value="UER00314"/>
</dbReference>
<dbReference type="CDD" id="cd02440">
    <property type="entry name" value="AdoMet_MTases"/>
    <property type="match status" value="1"/>
</dbReference>
<proteinExistence type="inferred from homology"/>
<feature type="binding site" evidence="5">
    <location>
        <position position="153"/>
    </location>
    <ligand>
        <name>S-methyl-5'-thioadenosine</name>
        <dbReference type="ChEBI" id="CHEBI:17509"/>
    </ligand>
</feature>
<dbReference type="GO" id="GO:0010487">
    <property type="term" value="F:thermospermine synthase activity"/>
    <property type="evidence" value="ECO:0007669"/>
    <property type="project" value="UniProtKB-ARBA"/>
</dbReference>
<dbReference type="PANTHER" id="PTHR43317:SF1">
    <property type="entry name" value="THERMOSPERMINE SYNTHASE ACAULIS5"/>
    <property type="match status" value="1"/>
</dbReference>
<evidence type="ECO:0000259" key="7">
    <source>
        <dbReference type="PROSITE" id="PS51006"/>
    </source>
</evidence>
<dbReference type="PANTHER" id="PTHR43317">
    <property type="entry name" value="THERMOSPERMINE SYNTHASE ACAULIS5"/>
    <property type="match status" value="1"/>
</dbReference>
<accession>A0A2S9YHT0</accession>
<comment type="caution">
    <text evidence="8">The sequence shown here is derived from an EMBL/GenBank/DDBJ whole genome shotgun (WGS) entry which is preliminary data.</text>
</comment>
<dbReference type="HAMAP" id="MF_00198">
    <property type="entry name" value="Spermidine_synth"/>
    <property type="match status" value="1"/>
</dbReference>
<name>A0A2S9YHT0_9BACT</name>
<evidence type="ECO:0000256" key="1">
    <source>
        <dbReference type="ARBA" id="ARBA00007867"/>
    </source>
</evidence>
<comment type="function">
    <text evidence="5">Catalyzes the irreversible transfer of a propylamine group from the amino donor S-adenosylmethioninamine (decarboxy-AdoMet) to putrescine (1,4-diaminobutane) to yield spermidine.</text>
</comment>
<dbReference type="EMBL" id="PVNK01000033">
    <property type="protein sequence ID" value="PRQ04611.1"/>
    <property type="molecule type" value="Genomic_DNA"/>
</dbReference>
<comment type="catalytic activity">
    <reaction evidence="5">
        <text>S-adenosyl 3-(methylsulfanyl)propylamine + putrescine = S-methyl-5'-thioadenosine + spermidine + H(+)</text>
        <dbReference type="Rhea" id="RHEA:12721"/>
        <dbReference type="ChEBI" id="CHEBI:15378"/>
        <dbReference type="ChEBI" id="CHEBI:17509"/>
        <dbReference type="ChEBI" id="CHEBI:57443"/>
        <dbReference type="ChEBI" id="CHEBI:57834"/>
        <dbReference type="ChEBI" id="CHEBI:326268"/>
        <dbReference type="EC" id="2.5.1.16"/>
    </reaction>
</comment>
<feature type="binding site" evidence="5">
    <location>
        <position position="94"/>
    </location>
    <ligand>
        <name>S-methyl-5'-thioadenosine</name>
        <dbReference type="ChEBI" id="CHEBI:17509"/>
    </ligand>
</feature>
<gene>
    <name evidence="8" type="primary">speE_1</name>
    <name evidence="5" type="synonym">speE</name>
    <name evidence="8" type="ORF">ENSA5_06160</name>
</gene>
<dbReference type="GO" id="GO:0008295">
    <property type="term" value="P:spermidine biosynthetic process"/>
    <property type="evidence" value="ECO:0007669"/>
    <property type="project" value="UniProtKB-UniRule"/>
</dbReference>
<comment type="pathway">
    <text evidence="5">Amine and polyamine biosynthesis; spermidine biosynthesis; spermidine from putrescine: step 1/1.</text>
</comment>
<dbReference type="InterPro" id="IPR001045">
    <property type="entry name" value="Spermi_synthase"/>
</dbReference>
<protein>
    <recommendedName>
        <fullName evidence="5">Polyamine aminopropyltransferase</fullName>
    </recommendedName>
    <alternativeName>
        <fullName evidence="5">Putrescine aminopropyltransferase</fullName>
        <shortName evidence="5">PAPT</shortName>
    </alternativeName>
    <alternativeName>
        <fullName evidence="5">Spermidine synthase</fullName>
        <shortName evidence="5">SPDS</shortName>
        <shortName evidence="5">SPDSY</shortName>
        <ecNumber evidence="5">2.5.1.16</ecNumber>
    </alternativeName>
</protein>